<dbReference type="GO" id="GO:0042393">
    <property type="term" value="F:histone binding"/>
    <property type="evidence" value="ECO:0007669"/>
    <property type="project" value="TreeGrafter"/>
</dbReference>
<keyword evidence="8" id="KW-1185">Reference proteome</keyword>
<reference evidence="7 8" key="1">
    <citation type="journal article" date="2015" name="Sci. Rep.">
        <title>The genome of Leishmania panamensis: insights into genomics of the L. (Viannia) subgenus.</title>
        <authorList>
            <person name="Llanes A."/>
            <person name="Restrepo C.M."/>
            <person name="Vecchio G.D."/>
            <person name="Anguizola F.J."/>
            <person name="Lleonart R."/>
        </authorList>
    </citation>
    <scope>NUCLEOTIDE SEQUENCE [LARGE SCALE GENOMIC DNA]</scope>
    <source>
        <strain evidence="7 8">MHOM/PA/94/PSC-1</strain>
    </source>
</reference>
<evidence type="ECO:0000256" key="2">
    <source>
        <dbReference type="ARBA" id="ARBA00006051"/>
    </source>
</evidence>
<dbReference type="VEuPathDB" id="TriTrypDB:LPMP_204270"/>
<evidence type="ECO:0000256" key="6">
    <source>
        <dbReference type="ARBA" id="ARBA00023242"/>
    </source>
</evidence>
<proteinExistence type="inferred from homology"/>
<dbReference type="EMBL" id="CP009389">
    <property type="protein sequence ID" value="AIN97921.1"/>
    <property type="molecule type" value="Genomic_DNA"/>
</dbReference>
<evidence type="ECO:0000256" key="3">
    <source>
        <dbReference type="ARBA" id="ARBA00023015"/>
    </source>
</evidence>
<evidence type="ECO:0000256" key="1">
    <source>
        <dbReference type="ARBA" id="ARBA00004123"/>
    </source>
</evidence>
<dbReference type="AlphaFoldDB" id="A0A088S8I4"/>
<keyword evidence="5" id="KW-0143">Chaperone</keyword>
<evidence type="ECO:0000256" key="5">
    <source>
        <dbReference type="ARBA" id="ARBA00023186"/>
    </source>
</evidence>
<comment type="subcellular location">
    <subcellularLocation>
        <location evidence="1">Nucleus</location>
    </subcellularLocation>
</comment>
<dbReference type="InterPro" id="IPR036747">
    <property type="entry name" value="ASF1-like_sf"/>
</dbReference>
<keyword evidence="6" id="KW-0539">Nucleus</keyword>
<protein>
    <submittedName>
        <fullName evidence="7">Anti-silencing protein asf 1-like protein</fullName>
    </submittedName>
</protein>
<dbReference type="GO" id="GO:0000785">
    <property type="term" value="C:chromatin"/>
    <property type="evidence" value="ECO:0007669"/>
    <property type="project" value="TreeGrafter"/>
</dbReference>
<dbReference type="GO" id="GO:0006335">
    <property type="term" value="P:DNA replication-dependent chromatin assembly"/>
    <property type="evidence" value="ECO:0007669"/>
    <property type="project" value="TreeGrafter"/>
</dbReference>
<dbReference type="GeneID" id="22574638"/>
<dbReference type="KEGG" id="lpan:LPMP_204270"/>
<evidence type="ECO:0000313" key="8">
    <source>
        <dbReference type="Proteomes" id="UP000063063"/>
    </source>
</evidence>
<dbReference type="eggNOG" id="KOG3265">
    <property type="taxonomic scope" value="Eukaryota"/>
</dbReference>
<evidence type="ECO:0000313" key="7">
    <source>
        <dbReference type="EMBL" id="AIN97921.1"/>
    </source>
</evidence>
<keyword evidence="3" id="KW-0805">Transcription regulation</keyword>
<name>A0A088S8I4_LEIPA</name>
<dbReference type="Pfam" id="PF04729">
    <property type="entry name" value="ASF1_hist_chap"/>
    <property type="match status" value="1"/>
</dbReference>
<dbReference type="VEuPathDB" id="TriTrypDB:LPAL13_200048800"/>
<dbReference type="OrthoDB" id="29755at2759"/>
<sequence length="165" mass="18478">MADPVLQLLEIELLGENPDAYTSQFQWRMRMEAAASLPDAVSVSFVWVGSASSSQYDQVLDDFEVGPLEQGVTEFTLECDAPQMELVPTEDVLGVTILLISFQYRRQEFLRVGYYTQVAYFDAQLNQNPPPLPQRELLGRFVAMPQPAVTVTPIEWGSYGPQPAT</sequence>
<dbReference type="PANTHER" id="PTHR12040:SF0">
    <property type="entry name" value="HISTONE CHAPERONE ASF1"/>
    <property type="match status" value="1"/>
</dbReference>
<dbReference type="Gene3D" id="2.60.40.1490">
    <property type="entry name" value="Histone chaperone ASF1-like"/>
    <property type="match status" value="1"/>
</dbReference>
<dbReference type="RefSeq" id="XP_010698628.1">
    <property type="nucleotide sequence ID" value="XM_010700326.1"/>
</dbReference>
<keyword evidence="4" id="KW-0804">Transcription</keyword>
<dbReference type="GO" id="GO:0005634">
    <property type="term" value="C:nucleus"/>
    <property type="evidence" value="ECO:0007669"/>
    <property type="project" value="UniProtKB-SubCell"/>
</dbReference>
<accession>A0A088S8I4</accession>
<gene>
    <name evidence="7" type="ORF">LPMP_204270</name>
</gene>
<evidence type="ECO:0000256" key="4">
    <source>
        <dbReference type="ARBA" id="ARBA00023163"/>
    </source>
</evidence>
<organism evidence="7 8">
    <name type="scientific">Leishmania panamensis</name>
    <dbReference type="NCBI Taxonomy" id="5679"/>
    <lineage>
        <taxon>Eukaryota</taxon>
        <taxon>Discoba</taxon>
        <taxon>Euglenozoa</taxon>
        <taxon>Kinetoplastea</taxon>
        <taxon>Metakinetoplastina</taxon>
        <taxon>Trypanosomatida</taxon>
        <taxon>Trypanosomatidae</taxon>
        <taxon>Leishmaniinae</taxon>
        <taxon>Leishmania</taxon>
        <taxon>Leishmania guyanensis species complex</taxon>
    </lineage>
</organism>
<dbReference type="Proteomes" id="UP000063063">
    <property type="component" value="Chromosome 20"/>
</dbReference>
<comment type="similarity">
    <text evidence="2">Belongs to the ASF1 family.</text>
</comment>
<dbReference type="PANTHER" id="PTHR12040">
    <property type="entry name" value="ANTI-SILENCING PROTEIN 1"/>
    <property type="match status" value="1"/>
</dbReference>
<dbReference type="InterPro" id="IPR006818">
    <property type="entry name" value="ASF1-like"/>
</dbReference>
<dbReference type="SUPFAM" id="SSF101546">
    <property type="entry name" value="ASF1-like"/>
    <property type="match status" value="1"/>
</dbReference>